<dbReference type="OrthoDB" id="263283at2759"/>
<dbReference type="Proteomes" id="UP000799777">
    <property type="component" value="Unassembled WGS sequence"/>
</dbReference>
<sequence length="202" mass="22649">MERHREALLWSYIMLRSDADDDGYLSWPERRRILRDIEEGMGNGPPQIFAVASSIALDGPAVIRDLNCDAFDTENCLAPGFSIESVDANARVPAFSSAAIFDRVARQTPRCGDCLLKLVLNRRRSGLGPLLPHPIKKPPQRAIVIKAVMRYQYVIVQPDASFHMITDAEQVEHALINPYVKNNKMFGQLCLNDDVVTRDDGN</sequence>
<dbReference type="AlphaFoldDB" id="A0A9P4GVM4"/>
<name>A0A9P4GVM4_9PLEO</name>
<evidence type="ECO:0000313" key="2">
    <source>
        <dbReference type="Proteomes" id="UP000799777"/>
    </source>
</evidence>
<reference evidence="1" key="1">
    <citation type="journal article" date="2020" name="Stud. Mycol.">
        <title>101 Dothideomycetes genomes: a test case for predicting lifestyles and emergence of pathogens.</title>
        <authorList>
            <person name="Haridas S."/>
            <person name="Albert R."/>
            <person name="Binder M."/>
            <person name="Bloem J."/>
            <person name="Labutti K."/>
            <person name="Salamov A."/>
            <person name="Andreopoulos B."/>
            <person name="Baker S."/>
            <person name="Barry K."/>
            <person name="Bills G."/>
            <person name="Bluhm B."/>
            <person name="Cannon C."/>
            <person name="Castanera R."/>
            <person name="Culley D."/>
            <person name="Daum C."/>
            <person name="Ezra D."/>
            <person name="Gonzalez J."/>
            <person name="Henrissat B."/>
            <person name="Kuo A."/>
            <person name="Liang C."/>
            <person name="Lipzen A."/>
            <person name="Lutzoni F."/>
            <person name="Magnuson J."/>
            <person name="Mondo S."/>
            <person name="Nolan M."/>
            <person name="Ohm R."/>
            <person name="Pangilinan J."/>
            <person name="Park H.-J."/>
            <person name="Ramirez L."/>
            <person name="Alfaro M."/>
            <person name="Sun H."/>
            <person name="Tritt A."/>
            <person name="Yoshinaga Y."/>
            <person name="Zwiers L.-H."/>
            <person name="Turgeon B."/>
            <person name="Goodwin S."/>
            <person name="Spatafora J."/>
            <person name="Crous P."/>
            <person name="Grigoriev I."/>
        </authorList>
    </citation>
    <scope>NUCLEOTIDE SEQUENCE</scope>
    <source>
        <strain evidence="1">CBS 110217</strain>
    </source>
</reference>
<proteinExistence type="predicted"/>
<gene>
    <name evidence="1" type="ORF">EK21DRAFT_94829</name>
</gene>
<organism evidence="1 2">
    <name type="scientific">Setomelanomma holmii</name>
    <dbReference type="NCBI Taxonomy" id="210430"/>
    <lineage>
        <taxon>Eukaryota</taxon>
        <taxon>Fungi</taxon>
        <taxon>Dikarya</taxon>
        <taxon>Ascomycota</taxon>
        <taxon>Pezizomycotina</taxon>
        <taxon>Dothideomycetes</taxon>
        <taxon>Pleosporomycetidae</taxon>
        <taxon>Pleosporales</taxon>
        <taxon>Pleosporineae</taxon>
        <taxon>Phaeosphaeriaceae</taxon>
        <taxon>Setomelanomma</taxon>
    </lineage>
</organism>
<accession>A0A9P4GVM4</accession>
<keyword evidence="2" id="KW-1185">Reference proteome</keyword>
<evidence type="ECO:0000313" key="1">
    <source>
        <dbReference type="EMBL" id="KAF2023543.1"/>
    </source>
</evidence>
<comment type="caution">
    <text evidence="1">The sequence shown here is derived from an EMBL/GenBank/DDBJ whole genome shotgun (WGS) entry which is preliminary data.</text>
</comment>
<protein>
    <submittedName>
        <fullName evidence="1">Uncharacterized protein</fullName>
    </submittedName>
</protein>
<dbReference type="EMBL" id="ML978341">
    <property type="protein sequence ID" value="KAF2023543.1"/>
    <property type="molecule type" value="Genomic_DNA"/>
</dbReference>